<organism evidence="3">
    <name type="scientific">Drosophila persimilis</name>
    <name type="common">Fruit fly</name>
    <dbReference type="NCBI Taxonomy" id="7234"/>
    <lineage>
        <taxon>Eukaryota</taxon>
        <taxon>Metazoa</taxon>
        <taxon>Ecdysozoa</taxon>
        <taxon>Arthropoda</taxon>
        <taxon>Hexapoda</taxon>
        <taxon>Insecta</taxon>
        <taxon>Pterygota</taxon>
        <taxon>Neoptera</taxon>
        <taxon>Endopterygota</taxon>
        <taxon>Diptera</taxon>
        <taxon>Brachycera</taxon>
        <taxon>Muscomorpha</taxon>
        <taxon>Ephydroidea</taxon>
        <taxon>Drosophilidae</taxon>
        <taxon>Drosophila</taxon>
        <taxon>Sophophora</taxon>
    </lineage>
</organism>
<feature type="compositionally biased region" description="Polar residues" evidence="1">
    <location>
        <begin position="151"/>
        <end position="165"/>
    </location>
</feature>
<evidence type="ECO:0000256" key="1">
    <source>
        <dbReference type="SAM" id="MobiDB-lite"/>
    </source>
</evidence>
<evidence type="ECO:0000313" key="2">
    <source>
        <dbReference type="EMBL" id="EDW33671.1"/>
    </source>
</evidence>
<dbReference type="EMBL" id="CH479537">
    <property type="protein sequence ID" value="EDW33671.1"/>
    <property type="molecule type" value="Genomic_DNA"/>
</dbReference>
<proteinExistence type="predicted"/>
<accession>B4HCY6</accession>
<dbReference type="OrthoDB" id="6624721at2759"/>
<dbReference type="HOGENOM" id="CLU_1612534_0_0_1"/>
<sequence>MIPIHLLAREAAGIRAQRTLGTTDQDTRGALRQRTILQWQDSWDNSSKGRWTHRLIPDLKSWLNRSHGQVEYHLTQLLTGHGCFKAYLHRFKHENDPFCVSAQAKQQGQKDEKQHEDPQVEHQHLYLVSGALQQRQFANPISYLGGPRLQPRSNRNSIDSILSLD</sequence>
<feature type="region of interest" description="Disordered" evidence="1">
    <location>
        <begin position="143"/>
        <end position="165"/>
    </location>
</feature>
<dbReference type="Proteomes" id="UP000008744">
    <property type="component" value="Unassembled WGS sequence"/>
</dbReference>
<reference evidence="2 3" key="1">
    <citation type="journal article" date="2007" name="Nature">
        <title>Evolution of genes and genomes on the Drosophila phylogeny.</title>
        <authorList>
            <consortium name="Drosophila 12 Genomes Consortium"/>
            <person name="Clark A.G."/>
            <person name="Eisen M.B."/>
            <person name="Smith D.R."/>
            <person name="Bergman C.M."/>
            <person name="Oliver B."/>
            <person name="Markow T.A."/>
            <person name="Kaufman T.C."/>
            <person name="Kellis M."/>
            <person name="Gelbart W."/>
            <person name="Iyer V.N."/>
            <person name="Pollard D.A."/>
            <person name="Sackton T.B."/>
            <person name="Larracuente A.M."/>
            <person name="Singh N.D."/>
            <person name="Abad J.P."/>
            <person name="Abt D.N."/>
            <person name="Adryan B."/>
            <person name="Aguade M."/>
            <person name="Akashi H."/>
            <person name="Anderson W.W."/>
            <person name="Aquadro C.F."/>
            <person name="Ardell D.H."/>
            <person name="Arguello R."/>
            <person name="Artieri C.G."/>
            <person name="Barbash D.A."/>
            <person name="Barker D."/>
            <person name="Barsanti P."/>
            <person name="Batterham P."/>
            <person name="Batzoglou S."/>
            <person name="Begun D."/>
            <person name="Bhutkar A."/>
            <person name="Blanco E."/>
            <person name="Bosak S.A."/>
            <person name="Bradley R.K."/>
            <person name="Brand A.D."/>
            <person name="Brent M.R."/>
            <person name="Brooks A.N."/>
            <person name="Brown R.H."/>
            <person name="Butlin R.K."/>
            <person name="Caggese C."/>
            <person name="Calvi B.R."/>
            <person name="Bernardo de Carvalho A."/>
            <person name="Caspi A."/>
            <person name="Castrezana S."/>
            <person name="Celniker S.E."/>
            <person name="Chang J.L."/>
            <person name="Chapple C."/>
            <person name="Chatterji S."/>
            <person name="Chinwalla A."/>
            <person name="Civetta A."/>
            <person name="Clifton S.W."/>
            <person name="Comeron J.M."/>
            <person name="Costello J.C."/>
            <person name="Coyne J.A."/>
            <person name="Daub J."/>
            <person name="David R.G."/>
            <person name="Delcher A.L."/>
            <person name="Delehaunty K."/>
            <person name="Do C.B."/>
            <person name="Ebling H."/>
            <person name="Edwards K."/>
            <person name="Eickbush T."/>
            <person name="Evans J.D."/>
            <person name="Filipski A."/>
            <person name="Findeiss S."/>
            <person name="Freyhult E."/>
            <person name="Fulton L."/>
            <person name="Fulton R."/>
            <person name="Garcia A.C."/>
            <person name="Gardiner A."/>
            <person name="Garfield D.A."/>
            <person name="Garvin B.E."/>
            <person name="Gibson G."/>
            <person name="Gilbert D."/>
            <person name="Gnerre S."/>
            <person name="Godfrey J."/>
            <person name="Good R."/>
            <person name="Gotea V."/>
            <person name="Gravely B."/>
            <person name="Greenberg A.J."/>
            <person name="Griffiths-Jones S."/>
            <person name="Gross S."/>
            <person name="Guigo R."/>
            <person name="Gustafson E.A."/>
            <person name="Haerty W."/>
            <person name="Hahn M.W."/>
            <person name="Halligan D.L."/>
            <person name="Halpern A.L."/>
            <person name="Halter G.M."/>
            <person name="Han M.V."/>
            <person name="Heger A."/>
            <person name="Hillier L."/>
            <person name="Hinrichs A.S."/>
            <person name="Holmes I."/>
            <person name="Hoskins R.A."/>
            <person name="Hubisz M.J."/>
            <person name="Hultmark D."/>
            <person name="Huntley M.A."/>
            <person name="Jaffe D.B."/>
            <person name="Jagadeeshan S."/>
            <person name="Jeck W.R."/>
            <person name="Johnson J."/>
            <person name="Jones C.D."/>
            <person name="Jordan W.C."/>
            <person name="Karpen G.H."/>
            <person name="Kataoka E."/>
            <person name="Keightley P.D."/>
            <person name="Kheradpour P."/>
            <person name="Kirkness E.F."/>
            <person name="Koerich L.B."/>
            <person name="Kristiansen K."/>
            <person name="Kudrna D."/>
            <person name="Kulathinal R.J."/>
            <person name="Kumar S."/>
            <person name="Kwok R."/>
            <person name="Lander E."/>
            <person name="Langley C.H."/>
            <person name="Lapoint R."/>
            <person name="Lazzaro B.P."/>
            <person name="Lee S.J."/>
            <person name="Levesque L."/>
            <person name="Li R."/>
            <person name="Lin C.F."/>
            <person name="Lin M.F."/>
            <person name="Lindblad-Toh K."/>
            <person name="Llopart A."/>
            <person name="Long M."/>
            <person name="Low L."/>
            <person name="Lozovsky E."/>
            <person name="Lu J."/>
            <person name="Luo M."/>
            <person name="Machado C.A."/>
            <person name="Makalowski W."/>
            <person name="Marzo M."/>
            <person name="Matsuda M."/>
            <person name="Matzkin L."/>
            <person name="McAllister B."/>
            <person name="McBride C.S."/>
            <person name="McKernan B."/>
            <person name="McKernan K."/>
            <person name="Mendez-Lago M."/>
            <person name="Minx P."/>
            <person name="Mollenhauer M.U."/>
            <person name="Montooth K."/>
            <person name="Mount S.M."/>
            <person name="Mu X."/>
            <person name="Myers E."/>
            <person name="Negre B."/>
            <person name="Newfeld S."/>
            <person name="Nielsen R."/>
            <person name="Noor M.A."/>
            <person name="O'Grady P."/>
            <person name="Pachter L."/>
            <person name="Papaceit M."/>
            <person name="Parisi M.J."/>
            <person name="Parisi M."/>
            <person name="Parts L."/>
            <person name="Pedersen J.S."/>
            <person name="Pesole G."/>
            <person name="Phillippy A.M."/>
            <person name="Ponting C.P."/>
            <person name="Pop M."/>
            <person name="Porcelli D."/>
            <person name="Powell J.R."/>
            <person name="Prohaska S."/>
            <person name="Pruitt K."/>
            <person name="Puig M."/>
            <person name="Quesneville H."/>
            <person name="Ram K.R."/>
            <person name="Rand D."/>
            <person name="Rasmussen M.D."/>
            <person name="Reed L.K."/>
            <person name="Reenan R."/>
            <person name="Reily A."/>
            <person name="Remington K.A."/>
            <person name="Rieger T.T."/>
            <person name="Ritchie M.G."/>
            <person name="Robin C."/>
            <person name="Rogers Y.H."/>
            <person name="Rohde C."/>
            <person name="Rozas J."/>
            <person name="Rubenfield M.J."/>
            <person name="Ruiz A."/>
            <person name="Russo S."/>
            <person name="Salzberg S.L."/>
            <person name="Sanchez-Gracia A."/>
            <person name="Saranga D.J."/>
            <person name="Sato H."/>
            <person name="Schaeffer S.W."/>
            <person name="Schatz M.C."/>
            <person name="Schlenke T."/>
            <person name="Schwartz R."/>
            <person name="Segarra C."/>
            <person name="Singh R.S."/>
            <person name="Sirot L."/>
            <person name="Sirota M."/>
            <person name="Sisneros N.B."/>
            <person name="Smith C.D."/>
            <person name="Smith T.F."/>
            <person name="Spieth J."/>
            <person name="Stage D.E."/>
            <person name="Stark A."/>
            <person name="Stephan W."/>
            <person name="Strausberg R.L."/>
            <person name="Strempel S."/>
            <person name="Sturgill D."/>
            <person name="Sutton G."/>
            <person name="Sutton G.G."/>
            <person name="Tao W."/>
            <person name="Teichmann S."/>
            <person name="Tobari Y.N."/>
            <person name="Tomimura Y."/>
            <person name="Tsolas J.M."/>
            <person name="Valente V.L."/>
            <person name="Venter E."/>
            <person name="Venter J.C."/>
            <person name="Vicario S."/>
            <person name="Vieira F.G."/>
            <person name="Vilella A.J."/>
            <person name="Villasante A."/>
            <person name="Walenz B."/>
            <person name="Wang J."/>
            <person name="Wasserman M."/>
            <person name="Watts T."/>
            <person name="Wilson D."/>
            <person name="Wilson R.K."/>
            <person name="Wing R.A."/>
            <person name="Wolfner M.F."/>
            <person name="Wong A."/>
            <person name="Wong G.K."/>
            <person name="Wu C.I."/>
            <person name="Wu G."/>
            <person name="Yamamoto D."/>
            <person name="Yang H.P."/>
            <person name="Yang S.P."/>
            <person name="Yorke J.A."/>
            <person name="Yoshida K."/>
            <person name="Zdobnov E."/>
            <person name="Zhang P."/>
            <person name="Zhang Y."/>
            <person name="Zimin A.V."/>
            <person name="Baldwin J."/>
            <person name="Abdouelleil A."/>
            <person name="Abdulkadir J."/>
            <person name="Abebe A."/>
            <person name="Abera B."/>
            <person name="Abreu J."/>
            <person name="Acer S.C."/>
            <person name="Aftuck L."/>
            <person name="Alexander A."/>
            <person name="An P."/>
            <person name="Anderson E."/>
            <person name="Anderson S."/>
            <person name="Arachi H."/>
            <person name="Azer M."/>
            <person name="Bachantsang P."/>
            <person name="Barry A."/>
            <person name="Bayul T."/>
            <person name="Berlin A."/>
            <person name="Bessette D."/>
            <person name="Bloom T."/>
            <person name="Blye J."/>
            <person name="Boguslavskiy L."/>
            <person name="Bonnet C."/>
            <person name="Boukhgalter B."/>
            <person name="Bourzgui I."/>
            <person name="Brown A."/>
            <person name="Cahill P."/>
            <person name="Channer S."/>
            <person name="Cheshatsang Y."/>
            <person name="Chuda L."/>
            <person name="Citroen M."/>
            <person name="Collymore A."/>
            <person name="Cooke P."/>
            <person name="Costello M."/>
            <person name="D'Aco K."/>
            <person name="Daza R."/>
            <person name="De Haan G."/>
            <person name="DeGray S."/>
            <person name="DeMaso C."/>
            <person name="Dhargay N."/>
            <person name="Dooley K."/>
            <person name="Dooley E."/>
            <person name="Doricent M."/>
            <person name="Dorje P."/>
            <person name="Dorjee K."/>
            <person name="Dupes A."/>
            <person name="Elong R."/>
            <person name="Falk J."/>
            <person name="Farina A."/>
            <person name="Faro S."/>
            <person name="Ferguson D."/>
            <person name="Fisher S."/>
            <person name="Foley C.D."/>
            <person name="Franke A."/>
            <person name="Friedrich D."/>
            <person name="Gadbois L."/>
            <person name="Gearin G."/>
            <person name="Gearin C.R."/>
            <person name="Giannoukos G."/>
            <person name="Goode T."/>
            <person name="Graham J."/>
            <person name="Grandbois E."/>
            <person name="Grewal S."/>
            <person name="Gyaltsen K."/>
            <person name="Hafez N."/>
            <person name="Hagos B."/>
            <person name="Hall J."/>
            <person name="Henson C."/>
            <person name="Hollinger A."/>
            <person name="Honan T."/>
            <person name="Huard M.D."/>
            <person name="Hughes L."/>
            <person name="Hurhula B."/>
            <person name="Husby M.E."/>
            <person name="Kamat A."/>
            <person name="Kanga B."/>
            <person name="Kashin S."/>
            <person name="Khazanovich D."/>
            <person name="Kisner P."/>
            <person name="Lance K."/>
            <person name="Lara M."/>
            <person name="Lee W."/>
            <person name="Lennon N."/>
            <person name="Letendre F."/>
            <person name="LeVine R."/>
            <person name="Lipovsky A."/>
            <person name="Liu X."/>
            <person name="Liu J."/>
            <person name="Liu S."/>
            <person name="Lokyitsang T."/>
            <person name="Lokyitsang Y."/>
            <person name="Lubonja R."/>
            <person name="Lui A."/>
            <person name="MacDonald P."/>
            <person name="Magnisalis V."/>
            <person name="Maru K."/>
            <person name="Matthews C."/>
            <person name="McCusker W."/>
            <person name="McDonough S."/>
            <person name="Mehta T."/>
            <person name="Meldrim J."/>
            <person name="Meneus L."/>
            <person name="Mihai O."/>
            <person name="Mihalev A."/>
            <person name="Mihova T."/>
            <person name="Mittelman R."/>
            <person name="Mlenga V."/>
            <person name="Montmayeur A."/>
            <person name="Mulrain L."/>
            <person name="Navidi A."/>
            <person name="Naylor J."/>
            <person name="Negash T."/>
            <person name="Nguyen T."/>
            <person name="Nguyen N."/>
            <person name="Nicol R."/>
            <person name="Norbu C."/>
            <person name="Norbu N."/>
            <person name="Novod N."/>
            <person name="O'Neill B."/>
            <person name="Osman S."/>
            <person name="Markiewicz E."/>
            <person name="Oyono O.L."/>
            <person name="Patti C."/>
            <person name="Phunkhang P."/>
            <person name="Pierre F."/>
            <person name="Priest M."/>
            <person name="Raghuraman S."/>
            <person name="Rege F."/>
            <person name="Reyes R."/>
            <person name="Rise C."/>
            <person name="Rogov P."/>
            <person name="Ross K."/>
            <person name="Ryan E."/>
            <person name="Settipalli S."/>
            <person name="Shea T."/>
            <person name="Sherpa N."/>
            <person name="Shi L."/>
            <person name="Shih D."/>
            <person name="Sparrow T."/>
            <person name="Spaulding J."/>
            <person name="Stalker J."/>
            <person name="Stange-Thomann N."/>
            <person name="Stavropoulos S."/>
            <person name="Stone C."/>
            <person name="Strader C."/>
            <person name="Tesfaye S."/>
            <person name="Thomson T."/>
            <person name="Thoulutsang Y."/>
            <person name="Thoulutsang D."/>
            <person name="Topham K."/>
            <person name="Topping I."/>
            <person name="Tsamla T."/>
            <person name="Vassiliev H."/>
            <person name="Vo A."/>
            <person name="Wangchuk T."/>
            <person name="Wangdi T."/>
            <person name="Weiand M."/>
            <person name="Wilkinson J."/>
            <person name="Wilson A."/>
            <person name="Yadav S."/>
            <person name="Young G."/>
            <person name="Yu Q."/>
            <person name="Zembek L."/>
            <person name="Zhong D."/>
            <person name="Zimmer A."/>
            <person name="Zwirko Z."/>
            <person name="Jaffe D.B."/>
            <person name="Alvarez P."/>
            <person name="Brockman W."/>
            <person name="Butler J."/>
            <person name="Chin C."/>
            <person name="Gnerre S."/>
            <person name="Grabherr M."/>
            <person name="Kleber M."/>
            <person name="Mauceli E."/>
            <person name="MacCallum I."/>
        </authorList>
    </citation>
    <scope>NUCLEOTIDE SEQUENCE [LARGE SCALE GENOMIC DNA]</scope>
    <source>
        <strain evidence="3">MSH-3 / Tucson 14011-0111.49</strain>
    </source>
</reference>
<evidence type="ECO:0000313" key="3">
    <source>
        <dbReference type="Proteomes" id="UP000008744"/>
    </source>
</evidence>
<dbReference type="PhylomeDB" id="B4HCY6"/>
<dbReference type="AlphaFoldDB" id="B4HCY6"/>
<gene>
    <name evidence="2" type="primary">Dper\GL22936</name>
    <name evidence="2" type="ORF">Dper_GL22936</name>
</gene>
<name>B4HCY6_DROPE</name>
<keyword evidence="3" id="KW-1185">Reference proteome</keyword>
<protein>
    <submittedName>
        <fullName evidence="2">GL22936</fullName>
    </submittedName>
</protein>